<name>A0A921E9S1_9BACT</name>
<dbReference type="EMBL" id="DYXT01000047">
    <property type="protein sequence ID" value="HJE39849.1"/>
    <property type="molecule type" value="Genomic_DNA"/>
</dbReference>
<dbReference type="Gene3D" id="3.40.50.300">
    <property type="entry name" value="P-loop containing nucleotide triphosphate hydrolases"/>
    <property type="match status" value="1"/>
</dbReference>
<sequence>KQSDKEEYSSVVSRILGKLPKSKRIVVINDEAHHCYLPKVKGKGEEVEQNENAMVWYEGLRQMKKLGYKLQHVYDLSATPYYLKGSGYTEYSLFPWVVSDFGLVDAIESGLVKIPFLPSADNSQELDEPKLRNIYEHISQDLPKKGQKKTKKEAKAKAEDLGEDALKGEMPPNLPALLTVALEQFVKDYESYDRGTRLEGETAANLLSTPPVFIVVCNNTTVSKEVFKYIAGYETVDANGNIKFVEGKFPIFSNYRDGLPIKHQPSLLIDSAAIDNAGGIINEEFKRIYAEEINNFKREYAQLHGAGSADALTDGDILREVVNSVGKSGTLGSYIRCVVSVSMLTEGWDANTVTHVLGVRAFGSQLLCEQVAGRALRRRSYDLLPYNQAGEEIEPRNLKKYKPENIVWKFPPEYAHIIGVPFKTFKGGGAGTPPPAKPKKAVMALKERSELEIRFPNINGYRWERLDGHIIADYIDQPKFRLNFNEIPTETILKSAIAAKEEKLTIDFEELRDAQVIYMLTRDLIQAKYTDPQNGRQFQKFPQLKKIVEQWYWEQIEIVGGDLTPELRRFVALWKKSEVVASINAGIRNASDGADHVSAILNYYNPEGSTTHVRGLTTKEVYPTTKSHVNYVVADTDSWEQIAAKTLEEIPEVISYVKNHFLNFRIPYMYLDKEKDYIPDFIACVTTPSGERVHLVIEISGWSNDETGHKDAKRYYASHLWIPAVNNLKTYGRWDFIEISEISDIKPQLIAKIRSL</sequence>
<evidence type="ECO:0000313" key="2">
    <source>
        <dbReference type="Proteomes" id="UP000711407"/>
    </source>
</evidence>
<evidence type="ECO:0008006" key="3">
    <source>
        <dbReference type="Google" id="ProtNLM"/>
    </source>
</evidence>
<protein>
    <recommendedName>
        <fullName evidence="3">Restriction endonuclease subunit R</fullName>
    </recommendedName>
</protein>
<dbReference type="AlphaFoldDB" id="A0A921E9S1"/>
<gene>
    <name evidence="1" type="ORF">K8V47_08855</name>
</gene>
<organism evidence="1 2">
    <name type="scientific">Candidatus Amulumruptor caecigallinarius</name>
    <dbReference type="NCBI Taxonomy" id="2109911"/>
    <lineage>
        <taxon>Bacteria</taxon>
        <taxon>Pseudomonadati</taxon>
        <taxon>Bacteroidota</taxon>
        <taxon>Bacteroidia</taxon>
        <taxon>Bacteroidales</taxon>
        <taxon>Muribaculaceae</taxon>
        <taxon>Candidatus Amulumruptor</taxon>
    </lineage>
</organism>
<dbReference type="Proteomes" id="UP000711407">
    <property type="component" value="Unassembled WGS sequence"/>
</dbReference>
<reference evidence="1" key="2">
    <citation type="submission" date="2021-09" db="EMBL/GenBank/DDBJ databases">
        <authorList>
            <person name="Gilroy R."/>
        </authorList>
    </citation>
    <scope>NUCLEOTIDE SEQUENCE</scope>
    <source>
        <strain evidence="1">4100</strain>
    </source>
</reference>
<feature type="non-terminal residue" evidence="1">
    <location>
        <position position="1"/>
    </location>
</feature>
<dbReference type="SUPFAM" id="SSF52540">
    <property type="entry name" value="P-loop containing nucleoside triphosphate hydrolases"/>
    <property type="match status" value="1"/>
</dbReference>
<evidence type="ECO:0000313" key="1">
    <source>
        <dbReference type="EMBL" id="HJE39849.1"/>
    </source>
</evidence>
<accession>A0A921E9S1</accession>
<reference evidence="1" key="1">
    <citation type="journal article" date="2021" name="PeerJ">
        <title>Extensive microbial diversity within the chicken gut microbiome revealed by metagenomics and culture.</title>
        <authorList>
            <person name="Gilroy R."/>
            <person name="Ravi A."/>
            <person name="Getino M."/>
            <person name="Pursley I."/>
            <person name="Horton D.L."/>
            <person name="Alikhan N.F."/>
            <person name="Baker D."/>
            <person name="Gharbi K."/>
            <person name="Hall N."/>
            <person name="Watson M."/>
            <person name="Adriaenssens E.M."/>
            <person name="Foster-Nyarko E."/>
            <person name="Jarju S."/>
            <person name="Secka A."/>
            <person name="Antonio M."/>
            <person name="Oren A."/>
            <person name="Chaudhuri R.R."/>
            <person name="La Ragione R."/>
            <person name="Hildebrand F."/>
            <person name="Pallen M.J."/>
        </authorList>
    </citation>
    <scope>NUCLEOTIDE SEQUENCE</scope>
    <source>
        <strain evidence="1">4100</strain>
    </source>
</reference>
<comment type="caution">
    <text evidence="1">The sequence shown here is derived from an EMBL/GenBank/DDBJ whole genome shotgun (WGS) entry which is preliminary data.</text>
</comment>
<proteinExistence type="predicted"/>
<dbReference type="InterPro" id="IPR027417">
    <property type="entry name" value="P-loop_NTPase"/>
</dbReference>